<organism evidence="2 4">
    <name type="scientific">Bradyrhizobium canariense</name>
    <dbReference type="NCBI Taxonomy" id="255045"/>
    <lineage>
        <taxon>Bacteria</taxon>
        <taxon>Pseudomonadati</taxon>
        <taxon>Pseudomonadota</taxon>
        <taxon>Alphaproteobacteria</taxon>
        <taxon>Hyphomicrobiales</taxon>
        <taxon>Nitrobacteraceae</taxon>
        <taxon>Bradyrhizobium</taxon>
    </lineage>
</organism>
<dbReference type="Proteomes" id="UP000193553">
    <property type="component" value="Unassembled WGS sequence"/>
</dbReference>
<dbReference type="GO" id="GO:0016853">
    <property type="term" value="F:isomerase activity"/>
    <property type="evidence" value="ECO:0007669"/>
    <property type="project" value="UniProtKB-KW"/>
</dbReference>
<dbReference type="InterPro" id="IPR036249">
    <property type="entry name" value="Thioredoxin-like_sf"/>
</dbReference>
<accession>A0A1X3FC98</accession>
<dbReference type="SUPFAM" id="SSF52833">
    <property type="entry name" value="Thioredoxin-like"/>
    <property type="match status" value="1"/>
</dbReference>
<evidence type="ECO:0000313" key="5">
    <source>
        <dbReference type="Proteomes" id="UP000193884"/>
    </source>
</evidence>
<dbReference type="OrthoDB" id="9813770at2"/>
<dbReference type="InterPro" id="IPR001853">
    <property type="entry name" value="DSBA-like_thioredoxin_dom"/>
</dbReference>
<keyword evidence="2" id="KW-0413">Isomerase</keyword>
<dbReference type="AlphaFoldDB" id="A0A1X3FC98"/>
<protein>
    <submittedName>
        <fullName evidence="2">Protein-disulfide isomerase</fullName>
    </submittedName>
</protein>
<reference evidence="4 5" key="1">
    <citation type="submission" date="2017-03" db="EMBL/GenBank/DDBJ databases">
        <title>Whole genome sequences of fourteen strains of Bradyrhizobium canariense and one strain of Bradyrhizobium japonicum isolated from Lupinus (Papilionoideae: Genisteae) species in Algeria.</title>
        <authorList>
            <person name="Crovadore J."/>
            <person name="Chekireb D."/>
            <person name="Brachmann A."/>
            <person name="Chablais R."/>
            <person name="Cochard B."/>
            <person name="Lefort F."/>
        </authorList>
    </citation>
    <scope>NUCLEOTIDE SEQUENCE [LARGE SCALE GENOMIC DNA]</scope>
    <source>
        <strain evidence="2 4">UBMA195</strain>
        <strain evidence="3 5">UBMAN05</strain>
    </source>
</reference>
<feature type="domain" description="DSBA-like thioredoxin" evidence="1">
    <location>
        <begin position="7"/>
        <end position="202"/>
    </location>
</feature>
<dbReference type="Pfam" id="PF01323">
    <property type="entry name" value="DSBA"/>
    <property type="match status" value="1"/>
</dbReference>
<evidence type="ECO:0000313" key="3">
    <source>
        <dbReference type="EMBL" id="OSJ26834.1"/>
    </source>
</evidence>
<dbReference type="CDD" id="cd03025">
    <property type="entry name" value="DsbA_FrnE_like"/>
    <property type="match status" value="1"/>
</dbReference>
<name>A0A1X3FC98_9BRAD</name>
<dbReference type="EMBL" id="NAFK01000166">
    <property type="protein sequence ID" value="OSJ26834.1"/>
    <property type="molecule type" value="Genomic_DNA"/>
</dbReference>
<dbReference type="Proteomes" id="UP000193884">
    <property type="component" value="Unassembled WGS sequence"/>
</dbReference>
<comment type="caution">
    <text evidence="2">The sequence shown here is derived from an EMBL/GenBank/DDBJ whole genome shotgun (WGS) entry which is preliminary data.</text>
</comment>
<dbReference type="RefSeq" id="WP_085353049.1">
    <property type="nucleotide sequence ID" value="NZ_NAEX01000187.1"/>
</dbReference>
<dbReference type="GO" id="GO:0016491">
    <property type="term" value="F:oxidoreductase activity"/>
    <property type="evidence" value="ECO:0007669"/>
    <property type="project" value="InterPro"/>
</dbReference>
<evidence type="ECO:0000313" key="2">
    <source>
        <dbReference type="EMBL" id="OSJ02467.1"/>
    </source>
</evidence>
<evidence type="ECO:0000259" key="1">
    <source>
        <dbReference type="Pfam" id="PF01323"/>
    </source>
</evidence>
<keyword evidence="5" id="KW-1185">Reference proteome</keyword>
<gene>
    <name evidence="3" type="ORF">BST63_20670</name>
    <name evidence="2" type="ORF">BSZ18_36135</name>
</gene>
<evidence type="ECO:0000313" key="4">
    <source>
        <dbReference type="Proteomes" id="UP000193553"/>
    </source>
</evidence>
<dbReference type="EMBL" id="NAFI01000189">
    <property type="protein sequence ID" value="OSJ02467.1"/>
    <property type="molecule type" value="Genomic_DNA"/>
</dbReference>
<proteinExistence type="predicted"/>
<dbReference type="Gene3D" id="3.40.30.10">
    <property type="entry name" value="Glutaredoxin"/>
    <property type="match status" value="1"/>
</dbReference>
<sequence>MSAPIQITYLFDPLCGWCYGASTLLEQLVARTDFAVELAPTGLFAGEGARPMDDGFAAYAWSNDQRISRLSGQPFSEAYRRDVLGDRTRLFDSGPATLALTAVALMAPDREFAALKALQLVRYVEGRDSTDIAVLSDVLRAMNLPEVAARLASPDVALITAYRARLEAARAEMRRFGANGVPALIVGTGHDRRLVQASALFGSLDVLVDGLKAA</sequence>